<proteinExistence type="predicted"/>
<gene>
    <name evidence="2" type="ORF">FZC83_02425</name>
</gene>
<dbReference type="RefSeq" id="WP_148984483.1">
    <property type="nucleotide sequence ID" value="NZ_JBNILK010000001.1"/>
</dbReference>
<keyword evidence="1" id="KW-0812">Transmembrane</keyword>
<sequence>MFEGMGKVLITFASMIGIFALGYYLDNIVIIIAGIFPIIALGYYNYLTDNEVYDQTENKIKKVFEDNSFSPTDYVVGGTHLNAVAISEDNERILLLSRDNLKEDFRHKEITFSSVMEASLKEDGETISKASRGSQLGGALVGGAIAGGTGAIIGGLSSSRSSKDVIKSIDLKLTINDLSSPYENINIMNHHTPLKKDSTVYKECSNNAEKWLRIFSIIIKRNELNKETV</sequence>
<evidence type="ECO:0000313" key="3">
    <source>
        <dbReference type="Proteomes" id="UP000322997"/>
    </source>
</evidence>
<accession>A0A5D4RZR1</accession>
<dbReference type="AlphaFoldDB" id="A0A5D4RZR1"/>
<dbReference type="EMBL" id="VTEQ01000001">
    <property type="protein sequence ID" value="TYS56450.1"/>
    <property type="molecule type" value="Genomic_DNA"/>
</dbReference>
<reference evidence="2 3" key="1">
    <citation type="submission" date="2019-08" db="EMBL/GenBank/DDBJ databases">
        <title>Bacillus genomes from the desert of Cuatro Cienegas, Coahuila.</title>
        <authorList>
            <person name="Olmedo-Alvarez G."/>
        </authorList>
    </citation>
    <scope>NUCLEOTIDE SEQUENCE [LARGE SCALE GENOMIC DNA]</scope>
    <source>
        <strain evidence="2 3">CH108_3D</strain>
    </source>
</reference>
<dbReference type="Proteomes" id="UP000322997">
    <property type="component" value="Unassembled WGS sequence"/>
</dbReference>
<organism evidence="2 3">
    <name type="scientific">Rossellomorea marisflavi</name>
    <dbReference type="NCBI Taxonomy" id="189381"/>
    <lineage>
        <taxon>Bacteria</taxon>
        <taxon>Bacillati</taxon>
        <taxon>Bacillota</taxon>
        <taxon>Bacilli</taxon>
        <taxon>Bacillales</taxon>
        <taxon>Bacillaceae</taxon>
        <taxon>Rossellomorea</taxon>
    </lineage>
</organism>
<protein>
    <submittedName>
        <fullName evidence="2">Uncharacterized protein</fullName>
    </submittedName>
</protein>
<keyword evidence="1" id="KW-0472">Membrane</keyword>
<comment type="caution">
    <text evidence="2">The sequence shown here is derived from an EMBL/GenBank/DDBJ whole genome shotgun (WGS) entry which is preliminary data.</text>
</comment>
<keyword evidence="1" id="KW-1133">Transmembrane helix</keyword>
<feature type="transmembrane region" description="Helical" evidence="1">
    <location>
        <begin position="7"/>
        <end position="24"/>
    </location>
</feature>
<name>A0A5D4RZR1_9BACI</name>
<evidence type="ECO:0000313" key="2">
    <source>
        <dbReference type="EMBL" id="TYS56450.1"/>
    </source>
</evidence>
<evidence type="ECO:0000256" key="1">
    <source>
        <dbReference type="SAM" id="Phobius"/>
    </source>
</evidence>
<feature type="transmembrane region" description="Helical" evidence="1">
    <location>
        <begin position="30"/>
        <end position="47"/>
    </location>
</feature>